<evidence type="ECO:0000256" key="7">
    <source>
        <dbReference type="ARBA" id="ARBA00023136"/>
    </source>
</evidence>
<keyword evidence="6" id="KW-0406">Ion transport</keyword>
<evidence type="ECO:0000313" key="9">
    <source>
        <dbReference type="EMBL" id="CAD9340764.1"/>
    </source>
</evidence>
<sequence>MRRKPSHTIATLLCIVAILLHQNSSTAYVIVRTQTATYRKPTKTLPLSRNGRAATSMLASASDSSSTVTNGKSLNIFPKALRPSVESGIRYRSDDWLVNFLSIPNSFVLRRIKFKLLCHSVLCAIVVGLYKFGHFDAVALPSPLGHSLLGGFLGLLLVFRTNSAYGRFWEARGLWSKTKATCRSIALSTCAYLRNHSPRSSEDIIELVASFPDALANTCLAGSRSLPPHVAELIQRKDDGITNPRLGPALAICAKMHGAVHNAAKESSTSGTDYLEAMHLAEMSHEINSLVSTISSCEKIFKTPVPLSYSRHTSRFLTIWCGSLPFALVSQLGIHTLPVVIIACWCLFGIEEIGHLIEQPFVSVASKDMDQGNVPDPLYKGDLVQPYDIGLPVCTLAGRIRTEVLDIVSAFKKKDKNE</sequence>
<dbReference type="AlphaFoldDB" id="A0A6U3SFS6"/>
<evidence type="ECO:0000256" key="2">
    <source>
        <dbReference type="ARBA" id="ARBA00022448"/>
    </source>
</evidence>
<gene>
    <name evidence="9" type="ORF">DBRI1063_LOCUS16431</name>
</gene>
<dbReference type="InterPro" id="IPR044669">
    <property type="entry name" value="YneE/VCCN1/2-like"/>
</dbReference>
<keyword evidence="4" id="KW-0812">Transmembrane</keyword>
<dbReference type="GO" id="GO:0005886">
    <property type="term" value="C:plasma membrane"/>
    <property type="evidence" value="ECO:0007669"/>
    <property type="project" value="UniProtKB-SubCell"/>
</dbReference>
<evidence type="ECO:0000256" key="6">
    <source>
        <dbReference type="ARBA" id="ARBA00023065"/>
    </source>
</evidence>
<keyword evidence="7" id="KW-0472">Membrane</keyword>
<accession>A0A6U3SFS6</accession>
<feature type="chain" id="PRO_5030160144" description="Bestrophin homolog" evidence="8">
    <location>
        <begin position="28"/>
        <end position="418"/>
    </location>
</feature>
<evidence type="ECO:0000256" key="4">
    <source>
        <dbReference type="ARBA" id="ARBA00022692"/>
    </source>
</evidence>
<comment type="subcellular location">
    <subcellularLocation>
        <location evidence="1">Cell membrane</location>
        <topology evidence="1">Multi-pass membrane protein</topology>
    </subcellularLocation>
</comment>
<reference evidence="9" key="1">
    <citation type="submission" date="2021-01" db="EMBL/GenBank/DDBJ databases">
        <authorList>
            <person name="Corre E."/>
            <person name="Pelletier E."/>
            <person name="Niang G."/>
            <person name="Scheremetjew M."/>
            <person name="Finn R."/>
            <person name="Kale V."/>
            <person name="Holt S."/>
            <person name="Cochrane G."/>
            <person name="Meng A."/>
            <person name="Brown T."/>
            <person name="Cohen L."/>
        </authorList>
    </citation>
    <scope>NUCLEOTIDE SEQUENCE</scope>
    <source>
        <strain evidence="9">Pop2</strain>
    </source>
</reference>
<evidence type="ECO:0000256" key="3">
    <source>
        <dbReference type="ARBA" id="ARBA00022475"/>
    </source>
</evidence>
<protein>
    <recommendedName>
        <fullName evidence="10">Bestrophin homolog</fullName>
    </recommendedName>
</protein>
<name>A0A6U3SFS6_9STRA</name>
<keyword evidence="3" id="KW-1003">Cell membrane</keyword>
<evidence type="ECO:0000256" key="8">
    <source>
        <dbReference type="SAM" id="SignalP"/>
    </source>
</evidence>
<evidence type="ECO:0008006" key="10">
    <source>
        <dbReference type="Google" id="ProtNLM"/>
    </source>
</evidence>
<dbReference type="GO" id="GO:0005254">
    <property type="term" value="F:chloride channel activity"/>
    <property type="evidence" value="ECO:0007669"/>
    <property type="project" value="InterPro"/>
</dbReference>
<keyword evidence="2" id="KW-0813">Transport</keyword>
<organism evidence="9">
    <name type="scientific">Ditylum brightwellii</name>
    <dbReference type="NCBI Taxonomy" id="49249"/>
    <lineage>
        <taxon>Eukaryota</taxon>
        <taxon>Sar</taxon>
        <taxon>Stramenopiles</taxon>
        <taxon>Ochrophyta</taxon>
        <taxon>Bacillariophyta</taxon>
        <taxon>Mediophyceae</taxon>
        <taxon>Lithodesmiophycidae</taxon>
        <taxon>Lithodesmiales</taxon>
        <taxon>Lithodesmiaceae</taxon>
        <taxon>Ditylum</taxon>
    </lineage>
</organism>
<feature type="signal peptide" evidence="8">
    <location>
        <begin position="1"/>
        <end position="27"/>
    </location>
</feature>
<evidence type="ECO:0000256" key="1">
    <source>
        <dbReference type="ARBA" id="ARBA00004651"/>
    </source>
</evidence>
<keyword evidence="8" id="KW-0732">Signal</keyword>
<dbReference type="Pfam" id="PF25539">
    <property type="entry name" value="Bestrophin_2"/>
    <property type="match status" value="1"/>
</dbReference>
<proteinExistence type="predicted"/>
<keyword evidence="5" id="KW-1133">Transmembrane helix</keyword>
<dbReference type="PANTHER" id="PTHR33281">
    <property type="entry name" value="UPF0187 PROTEIN YNEE"/>
    <property type="match status" value="1"/>
</dbReference>
<evidence type="ECO:0000256" key="5">
    <source>
        <dbReference type="ARBA" id="ARBA00022989"/>
    </source>
</evidence>
<dbReference type="EMBL" id="HBGN01025639">
    <property type="protein sequence ID" value="CAD9340764.1"/>
    <property type="molecule type" value="Transcribed_RNA"/>
</dbReference>
<dbReference type="PANTHER" id="PTHR33281:SF19">
    <property type="entry name" value="VOLTAGE-DEPENDENT ANION CHANNEL-FORMING PROTEIN YNEE"/>
    <property type="match status" value="1"/>
</dbReference>